<evidence type="ECO:0000259" key="1">
    <source>
        <dbReference type="Pfam" id="PF00462"/>
    </source>
</evidence>
<dbReference type="InterPro" id="IPR002109">
    <property type="entry name" value="Glutaredoxin"/>
</dbReference>
<evidence type="ECO:0000313" key="2">
    <source>
        <dbReference type="EMBL" id="KQL18916.1"/>
    </source>
</evidence>
<dbReference type="GO" id="GO:0045454">
    <property type="term" value="P:cell redox homeostasis"/>
    <property type="evidence" value="ECO:0007669"/>
    <property type="project" value="TreeGrafter"/>
</dbReference>
<dbReference type="STRING" id="1637975.AN957_10255"/>
<dbReference type="GO" id="GO:0009055">
    <property type="term" value="F:electron transfer activity"/>
    <property type="evidence" value="ECO:0007669"/>
    <property type="project" value="TreeGrafter"/>
</dbReference>
<dbReference type="PROSITE" id="PS51354">
    <property type="entry name" value="GLUTAREDOXIN_2"/>
    <property type="match status" value="1"/>
</dbReference>
<organism evidence="2 3">
    <name type="scientific">Cytobacillus solani</name>
    <dbReference type="NCBI Taxonomy" id="1637975"/>
    <lineage>
        <taxon>Bacteria</taxon>
        <taxon>Bacillati</taxon>
        <taxon>Bacillota</taxon>
        <taxon>Bacilli</taxon>
        <taxon>Bacillales</taxon>
        <taxon>Bacillaceae</taxon>
        <taxon>Cytobacillus</taxon>
    </lineage>
</organism>
<name>A0A0Q3SHD9_9BACI</name>
<dbReference type="SUPFAM" id="SSF52833">
    <property type="entry name" value="Thioredoxin-like"/>
    <property type="match status" value="1"/>
</dbReference>
<dbReference type="InterPro" id="IPR051548">
    <property type="entry name" value="Grx-like_ET"/>
</dbReference>
<sequence length="85" mass="9970">MKKITVYTQPDCPPCEITKRFLTEYGFSYEVKNIKTDQKARMELIETYQSYSTPTIVIGEQVITGFDLEKLKIELNIKDEKEQTQ</sequence>
<dbReference type="PANTHER" id="PTHR34386:SF1">
    <property type="entry name" value="GLUTAREDOXIN-LIKE PROTEIN NRDH"/>
    <property type="match status" value="1"/>
</dbReference>
<dbReference type="PATRIC" id="fig|1637975.4.peg.1836"/>
<comment type="caution">
    <text evidence="2">The sequence shown here is derived from an EMBL/GenBank/DDBJ whole genome shotgun (WGS) entry which is preliminary data.</text>
</comment>
<dbReference type="PANTHER" id="PTHR34386">
    <property type="entry name" value="GLUTAREDOXIN"/>
    <property type="match status" value="1"/>
</dbReference>
<dbReference type="InterPro" id="IPR036249">
    <property type="entry name" value="Thioredoxin-like_sf"/>
</dbReference>
<dbReference type="RefSeq" id="WP_053475423.1">
    <property type="nucleotide sequence ID" value="NZ_CP041305.1"/>
</dbReference>
<dbReference type="EMBL" id="LJIX01000006">
    <property type="protein sequence ID" value="KQL18916.1"/>
    <property type="molecule type" value="Genomic_DNA"/>
</dbReference>
<accession>A0A0Q3SHD9</accession>
<dbReference type="CDD" id="cd02976">
    <property type="entry name" value="NrdH"/>
    <property type="match status" value="1"/>
</dbReference>
<dbReference type="AlphaFoldDB" id="A0A0Q3SHD9"/>
<dbReference type="Proteomes" id="UP000050996">
    <property type="component" value="Unassembled WGS sequence"/>
</dbReference>
<proteinExistence type="predicted"/>
<dbReference type="Gene3D" id="3.40.30.10">
    <property type="entry name" value="Glutaredoxin"/>
    <property type="match status" value="1"/>
</dbReference>
<reference evidence="2 3" key="1">
    <citation type="submission" date="2015-09" db="EMBL/GenBank/DDBJ databases">
        <title>Genome sequencing project for genomic taxonomy and phylogenomics of Bacillus-like bacteria.</title>
        <authorList>
            <person name="Liu B."/>
            <person name="Wang J."/>
            <person name="Zhu Y."/>
            <person name="Liu G."/>
            <person name="Chen Q."/>
            <person name="Chen Z."/>
            <person name="Lan J."/>
            <person name="Che J."/>
            <person name="Ge C."/>
            <person name="Shi H."/>
            <person name="Pan Z."/>
            <person name="Liu X."/>
        </authorList>
    </citation>
    <scope>NUCLEOTIDE SEQUENCE [LARGE SCALE GENOMIC DNA]</scope>
    <source>
        <strain evidence="2 3">FJAT-18043</strain>
    </source>
</reference>
<gene>
    <name evidence="2" type="ORF">AN957_10255</name>
</gene>
<protein>
    <submittedName>
        <fullName evidence="2">Glutaredoxin</fullName>
    </submittedName>
</protein>
<keyword evidence="3" id="KW-1185">Reference proteome</keyword>
<dbReference type="Pfam" id="PF00462">
    <property type="entry name" value="Glutaredoxin"/>
    <property type="match status" value="1"/>
</dbReference>
<feature type="domain" description="Glutaredoxin" evidence="1">
    <location>
        <begin position="4"/>
        <end position="63"/>
    </location>
</feature>
<evidence type="ECO:0000313" key="3">
    <source>
        <dbReference type="Proteomes" id="UP000050996"/>
    </source>
</evidence>